<dbReference type="Proteomes" id="UP001209229">
    <property type="component" value="Unassembled WGS sequence"/>
</dbReference>
<gene>
    <name evidence="2" type="ORF">OM075_02495</name>
</gene>
<reference evidence="2" key="1">
    <citation type="submission" date="2022-10" db="EMBL/GenBank/DDBJ databases">
        <authorList>
            <person name="Yu W.X."/>
        </authorList>
    </citation>
    <scope>NUCLEOTIDE SEQUENCE</scope>
    <source>
        <strain evidence="2">AAT</strain>
    </source>
</reference>
<feature type="transmembrane region" description="Helical" evidence="1">
    <location>
        <begin position="6"/>
        <end position="28"/>
    </location>
</feature>
<name>A0AAE3M1Y5_9BACT</name>
<organism evidence="2 3">
    <name type="scientific">Plebeiibacterium sediminum</name>
    <dbReference type="NCBI Taxonomy" id="2992112"/>
    <lineage>
        <taxon>Bacteria</taxon>
        <taxon>Pseudomonadati</taxon>
        <taxon>Bacteroidota</taxon>
        <taxon>Bacteroidia</taxon>
        <taxon>Marinilabiliales</taxon>
        <taxon>Marinilabiliaceae</taxon>
        <taxon>Plebeiibacterium</taxon>
    </lineage>
</organism>
<keyword evidence="1" id="KW-0812">Transmembrane</keyword>
<evidence type="ECO:0000256" key="1">
    <source>
        <dbReference type="SAM" id="Phobius"/>
    </source>
</evidence>
<feature type="transmembrane region" description="Helical" evidence="1">
    <location>
        <begin position="49"/>
        <end position="76"/>
    </location>
</feature>
<comment type="caution">
    <text evidence="2">The sequence shown here is derived from an EMBL/GenBank/DDBJ whole genome shotgun (WGS) entry which is preliminary data.</text>
</comment>
<dbReference type="EMBL" id="JAPDPJ010000002">
    <property type="protein sequence ID" value="MCW3785315.1"/>
    <property type="molecule type" value="Genomic_DNA"/>
</dbReference>
<keyword evidence="1" id="KW-0472">Membrane</keyword>
<protein>
    <submittedName>
        <fullName evidence="2">Imm17 family immunity protein</fullName>
    </submittedName>
</protein>
<keyword evidence="3" id="KW-1185">Reference proteome</keyword>
<sequence length="77" mass="8890">MNKESLAQIVLIVLAIYCILGAYLEWDFLYKSKKLNRVIRLFGHSGAKIFYFVIGISIFTIALLDITRVIDIYLLFS</sequence>
<evidence type="ECO:0000313" key="2">
    <source>
        <dbReference type="EMBL" id="MCW3785315.1"/>
    </source>
</evidence>
<proteinExistence type="predicted"/>
<accession>A0AAE3M1Y5</accession>
<keyword evidence="1" id="KW-1133">Transmembrane helix</keyword>
<dbReference type="AlphaFoldDB" id="A0AAE3M1Y5"/>
<dbReference type="RefSeq" id="WP_301188887.1">
    <property type="nucleotide sequence ID" value="NZ_JAPDPJ010000002.1"/>
</dbReference>
<evidence type="ECO:0000313" key="3">
    <source>
        <dbReference type="Proteomes" id="UP001209229"/>
    </source>
</evidence>